<reference evidence="2" key="1">
    <citation type="submission" date="2020-09" db="EMBL/GenBank/DDBJ databases">
        <title>Nocardioides sp. strain MJB4 16S ribosomal RNA gene Genome sequencing and assembly.</title>
        <authorList>
            <person name="Kim I."/>
        </authorList>
    </citation>
    <scope>NUCLEOTIDE SEQUENCE</scope>
    <source>
        <strain evidence="2">MJB4</strain>
    </source>
</reference>
<dbReference type="EMBL" id="JACYXZ010000002">
    <property type="protein sequence ID" value="MBD8869723.1"/>
    <property type="molecule type" value="Genomic_DNA"/>
</dbReference>
<feature type="transmembrane region" description="Helical" evidence="1">
    <location>
        <begin position="72"/>
        <end position="94"/>
    </location>
</feature>
<feature type="transmembrane region" description="Helical" evidence="1">
    <location>
        <begin position="45"/>
        <end position="65"/>
    </location>
</feature>
<dbReference type="RefSeq" id="WP_192142591.1">
    <property type="nucleotide sequence ID" value="NZ_JACYXZ010000002.1"/>
</dbReference>
<accession>A0A927K643</accession>
<evidence type="ECO:0000313" key="3">
    <source>
        <dbReference type="Proteomes" id="UP000616839"/>
    </source>
</evidence>
<keyword evidence="1" id="KW-0472">Membrane</keyword>
<name>A0A927K643_9ACTN</name>
<organism evidence="2 3">
    <name type="scientific">Nocardioides donggukensis</name>
    <dbReference type="NCBI Taxonomy" id="2774019"/>
    <lineage>
        <taxon>Bacteria</taxon>
        <taxon>Bacillati</taxon>
        <taxon>Actinomycetota</taxon>
        <taxon>Actinomycetes</taxon>
        <taxon>Propionibacteriales</taxon>
        <taxon>Nocardioidaceae</taxon>
        <taxon>Nocardioides</taxon>
    </lineage>
</organism>
<proteinExistence type="predicted"/>
<comment type="caution">
    <text evidence="2">The sequence shown here is derived from an EMBL/GenBank/DDBJ whole genome shotgun (WGS) entry which is preliminary data.</text>
</comment>
<keyword evidence="1" id="KW-0812">Transmembrane</keyword>
<keyword evidence="1" id="KW-1133">Transmembrane helix</keyword>
<protein>
    <submittedName>
        <fullName evidence="2">Uncharacterized protein</fullName>
    </submittedName>
</protein>
<keyword evidence="3" id="KW-1185">Reference proteome</keyword>
<dbReference type="Proteomes" id="UP000616839">
    <property type="component" value="Unassembled WGS sequence"/>
</dbReference>
<evidence type="ECO:0000256" key="1">
    <source>
        <dbReference type="SAM" id="Phobius"/>
    </source>
</evidence>
<gene>
    <name evidence="2" type="ORF">IE331_08805</name>
</gene>
<dbReference type="AlphaFoldDB" id="A0A927K643"/>
<evidence type="ECO:0000313" key="2">
    <source>
        <dbReference type="EMBL" id="MBD8869723.1"/>
    </source>
</evidence>
<sequence>MTATLMIVGGLVLLAHNLWQRRGASASARRWTSSYQGHLKHRSVLLVRPLVAVVVLAAGVVAAGVPSYVAQVLAVLVVLSLILLVACLILPAPIPRWVQPAWYRELGRGEPSP</sequence>